<protein>
    <submittedName>
        <fullName evidence="2">Uncharacterized protein</fullName>
    </submittedName>
</protein>
<evidence type="ECO:0000256" key="1">
    <source>
        <dbReference type="SAM" id="Phobius"/>
    </source>
</evidence>
<gene>
    <name evidence="2" type="ORF">CVV68_15585</name>
</gene>
<reference evidence="2 3" key="1">
    <citation type="submission" date="2018-05" db="EMBL/GenBank/DDBJ databases">
        <title>Genetic diversity of glacier-inhabiting Cryobacterium bacteria in China and description of Cryobacterium mengkeensis sp. nov. and Arthrobacter glacialis sp. nov.</title>
        <authorList>
            <person name="Liu Q."/>
            <person name="Xin Y.-H."/>
        </authorList>
    </citation>
    <scope>NUCLEOTIDE SEQUENCE [LARGE SCALE GENOMIC DNA]</scope>
    <source>
        <strain evidence="2 3">LI2</strain>
    </source>
</reference>
<dbReference type="RefSeq" id="WP_110501927.1">
    <property type="nucleotide sequence ID" value="NZ_QJVD01000018.1"/>
</dbReference>
<comment type="caution">
    <text evidence="2">The sequence shown here is derived from an EMBL/GenBank/DDBJ whole genome shotgun (WGS) entry which is preliminary data.</text>
</comment>
<keyword evidence="3" id="KW-1185">Reference proteome</keyword>
<organism evidence="2 3">
    <name type="scientific">Arthrobacter livingstonensis</name>
    <dbReference type="NCBI Taxonomy" id="670078"/>
    <lineage>
        <taxon>Bacteria</taxon>
        <taxon>Bacillati</taxon>
        <taxon>Actinomycetota</taxon>
        <taxon>Actinomycetes</taxon>
        <taxon>Micrococcales</taxon>
        <taxon>Micrococcaceae</taxon>
        <taxon>Arthrobacter</taxon>
    </lineage>
</organism>
<keyword evidence="1" id="KW-0472">Membrane</keyword>
<proteinExistence type="predicted"/>
<keyword evidence="1" id="KW-1133">Transmembrane helix</keyword>
<dbReference type="Proteomes" id="UP000247832">
    <property type="component" value="Unassembled WGS sequence"/>
</dbReference>
<dbReference type="EMBL" id="QJVD01000018">
    <property type="protein sequence ID" value="PYI66020.1"/>
    <property type="molecule type" value="Genomic_DNA"/>
</dbReference>
<evidence type="ECO:0000313" key="2">
    <source>
        <dbReference type="EMBL" id="PYI66020.1"/>
    </source>
</evidence>
<sequence length="112" mass="11614">MISYATRRSVGSDILLARHGNAISSMRLDRRHGQVVAVLADGTFDFAPNLIDSALEMPGRIDDDAKLIAVVAAATVGVAAAMTAVVGVLFSLSSPEQLSNFAAAMGSYTSAM</sequence>
<feature type="transmembrane region" description="Helical" evidence="1">
    <location>
        <begin position="67"/>
        <end position="90"/>
    </location>
</feature>
<accession>A0A2V5LHE2</accession>
<dbReference type="OrthoDB" id="4941598at2"/>
<dbReference type="AlphaFoldDB" id="A0A2V5LHE2"/>
<keyword evidence="1" id="KW-0812">Transmembrane</keyword>
<name>A0A2V5LHE2_9MICC</name>
<evidence type="ECO:0000313" key="3">
    <source>
        <dbReference type="Proteomes" id="UP000247832"/>
    </source>
</evidence>